<comment type="caution">
    <text evidence="2">The sequence shown here is derived from an EMBL/GenBank/DDBJ whole genome shotgun (WGS) entry which is preliminary data.</text>
</comment>
<keyword evidence="3" id="KW-1185">Reference proteome</keyword>
<name>A0ABU3EKD9_9RHOB</name>
<dbReference type="Gene3D" id="3.40.50.300">
    <property type="entry name" value="P-loop containing nucleotide triphosphate hydrolases"/>
    <property type="match status" value="1"/>
</dbReference>
<protein>
    <submittedName>
        <fullName evidence="2">ATP-binding protein</fullName>
    </submittedName>
</protein>
<organism evidence="2 3">
    <name type="scientific">Paracoccus broussonetiae</name>
    <dbReference type="NCBI Taxonomy" id="3075834"/>
    <lineage>
        <taxon>Bacteria</taxon>
        <taxon>Pseudomonadati</taxon>
        <taxon>Pseudomonadota</taxon>
        <taxon>Alphaproteobacteria</taxon>
        <taxon>Rhodobacterales</taxon>
        <taxon>Paracoccaceae</taxon>
        <taxon>Paracoccus</taxon>
    </lineage>
</organism>
<sequence length="177" mass="19260">MHVTRATIRNIRIIDDFEFLLDAKTPSAGWHVFLGDNGSGKSTVVRSIVLALVGAENAAASRQGWSGWLRENVSAGSIAVSLRQHLDHDRWSGNGRTSETVLPLKVNLTKNEVTGLVETSFQKGSSGPRTVWGSGKGWFSAAFGPFRRFRGGDREYDLPLNCHPVGTRARLVDTPSG</sequence>
<feature type="domain" description="Rad50/SbcC-type AAA" evidence="1">
    <location>
        <begin position="7"/>
        <end position="96"/>
    </location>
</feature>
<dbReference type="EMBL" id="JAVRQI010000031">
    <property type="protein sequence ID" value="MDT1064722.1"/>
    <property type="molecule type" value="Genomic_DNA"/>
</dbReference>
<dbReference type="InterPro" id="IPR027417">
    <property type="entry name" value="P-loop_NTPase"/>
</dbReference>
<dbReference type="RefSeq" id="WP_311761802.1">
    <property type="nucleotide sequence ID" value="NZ_JAVRQI010000031.1"/>
</dbReference>
<dbReference type="Pfam" id="PF13476">
    <property type="entry name" value="AAA_23"/>
    <property type="match status" value="1"/>
</dbReference>
<evidence type="ECO:0000313" key="3">
    <source>
        <dbReference type="Proteomes" id="UP001251085"/>
    </source>
</evidence>
<dbReference type="SUPFAM" id="SSF52540">
    <property type="entry name" value="P-loop containing nucleoside triphosphate hydrolases"/>
    <property type="match status" value="1"/>
</dbReference>
<evidence type="ECO:0000259" key="1">
    <source>
        <dbReference type="Pfam" id="PF13476"/>
    </source>
</evidence>
<dbReference type="GO" id="GO:0005524">
    <property type="term" value="F:ATP binding"/>
    <property type="evidence" value="ECO:0007669"/>
    <property type="project" value="UniProtKB-KW"/>
</dbReference>
<gene>
    <name evidence="2" type="ORF">RM190_22900</name>
</gene>
<feature type="non-terminal residue" evidence="2">
    <location>
        <position position="177"/>
    </location>
</feature>
<proteinExistence type="predicted"/>
<accession>A0ABU3EKD9</accession>
<dbReference type="Proteomes" id="UP001251085">
    <property type="component" value="Unassembled WGS sequence"/>
</dbReference>
<dbReference type="InterPro" id="IPR038729">
    <property type="entry name" value="Rad50/SbcC_AAA"/>
</dbReference>
<evidence type="ECO:0000313" key="2">
    <source>
        <dbReference type="EMBL" id="MDT1064722.1"/>
    </source>
</evidence>
<keyword evidence="2" id="KW-0547">Nucleotide-binding</keyword>
<keyword evidence="2" id="KW-0067">ATP-binding</keyword>
<reference evidence="3" key="1">
    <citation type="submission" date="2023-07" db="EMBL/GenBank/DDBJ databases">
        <title>Characterization of two Paracoccaceae strains isolated from Phycosphere and proposal of Xinfangfangia lacusdiani sp. nov.</title>
        <authorList>
            <person name="Deng Y."/>
            <person name="Zhang Y.Q."/>
        </authorList>
    </citation>
    <scope>NUCLEOTIDE SEQUENCE [LARGE SCALE GENOMIC DNA]</scope>
    <source>
        <strain evidence="3">CPCC 101403</strain>
    </source>
</reference>